<dbReference type="Proteomes" id="UP000516173">
    <property type="component" value="Chromosome"/>
</dbReference>
<proteinExistence type="predicted"/>
<accession>A0A7G1KRJ2</accession>
<name>A0A7G1KRJ2_9NOCA</name>
<protein>
    <submittedName>
        <fullName evidence="1">Uncharacterized protein</fullName>
    </submittedName>
</protein>
<sequence length="276" mass="28687">MESITLPAAAWNRLSFFMRAATLAFIAVLLAVTMIGCSSGTAPHDLAEAKQIVASCPEGRQIAGRAAIDVSGSRRTVAADDGRLDPVRELVRRAAVCGGHLRVDAFSGSSAATAAVYDGDLHLPGATENARLRREPAVTDSVMAEVSKNLPAASAKLPAGGTDVIAQLGLSAEYVRQLDPDGSRYVLHTVITTDGAQTERVVLADPALMPERAVQLADRLPAPDLSGADVRLTDIGKVAGPPPSTSYVDALKAFYAAFCAKTHAARCVVVTDGAGR</sequence>
<dbReference type="RefSeq" id="WP_187684712.1">
    <property type="nucleotide sequence ID" value="NZ_AP023396.1"/>
</dbReference>
<dbReference type="KEGG" id="nwl:NWFMUON74_56390"/>
<organism evidence="1 2">
    <name type="scientific">Nocardia wallacei</name>
    <dbReference type="NCBI Taxonomy" id="480035"/>
    <lineage>
        <taxon>Bacteria</taxon>
        <taxon>Bacillati</taxon>
        <taxon>Actinomycetota</taxon>
        <taxon>Actinomycetes</taxon>
        <taxon>Mycobacteriales</taxon>
        <taxon>Nocardiaceae</taxon>
        <taxon>Nocardia</taxon>
    </lineage>
</organism>
<reference evidence="1 2" key="1">
    <citation type="submission" date="2020-08" db="EMBL/GenBank/DDBJ databases">
        <title>Genome Sequencing of Nocardia wallacei strain FMUON74 and assembly.</title>
        <authorList>
            <person name="Toyokawa M."/>
            <person name="Uesaka K."/>
        </authorList>
    </citation>
    <scope>NUCLEOTIDE SEQUENCE [LARGE SCALE GENOMIC DNA]</scope>
    <source>
        <strain evidence="1 2">FMUON74</strain>
    </source>
</reference>
<dbReference type="GeneID" id="80350076"/>
<dbReference type="EMBL" id="AP023396">
    <property type="protein sequence ID" value="BCK57867.1"/>
    <property type="molecule type" value="Genomic_DNA"/>
</dbReference>
<evidence type="ECO:0000313" key="1">
    <source>
        <dbReference type="EMBL" id="BCK57867.1"/>
    </source>
</evidence>
<keyword evidence="2" id="KW-1185">Reference proteome</keyword>
<evidence type="ECO:0000313" key="2">
    <source>
        <dbReference type="Proteomes" id="UP000516173"/>
    </source>
</evidence>
<dbReference type="AlphaFoldDB" id="A0A7G1KRJ2"/>
<gene>
    <name evidence="1" type="ORF">NWFMUON74_56390</name>
</gene>